<sequence>MTTQLPSFDVLMDLAQNNPEQLEQIRNVLSEEIIQNASPRARNKLKGIIFRVDMERQRSKTPLQSCIRIAVLMQASYGQMREKLDLLFQAQPLRLVPPTEIPEPEQTDNVLPFRSANK</sequence>
<protein>
    <recommendedName>
        <fullName evidence="4">DUF3135 domain-containing protein</fullName>
    </recommendedName>
</protein>
<evidence type="ECO:0000313" key="3">
    <source>
        <dbReference type="Proteomes" id="UP000190064"/>
    </source>
</evidence>
<gene>
    <name evidence="2" type="ORF">BTA35_0200465</name>
</gene>
<dbReference type="EMBL" id="MTSD02000001">
    <property type="protein sequence ID" value="OOV88068.1"/>
    <property type="molecule type" value="Genomic_DNA"/>
</dbReference>
<reference evidence="2" key="1">
    <citation type="submission" date="2017-02" db="EMBL/GenBank/DDBJ databases">
        <title>Draft Genome Sequence of the Salt Water Bacterium Oceanospirillum linum ATCC 11336.</title>
        <authorList>
            <person name="Trachtenberg A.M."/>
            <person name="Carney J.G."/>
            <person name="Linnane J.D."/>
            <person name="Rheaume B.A."/>
            <person name="Pitts N.L."/>
            <person name="Mykles D.L."/>
            <person name="Maclea K.S."/>
        </authorList>
    </citation>
    <scope>NUCLEOTIDE SEQUENCE [LARGE SCALE GENOMIC DNA]</scope>
    <source>
        <strain evidence="2">ATCC 11336</strain>
    </source>
</reference>
<dbReference type="RefSeq" id="WP_077242477.1">
    <property type="nucleotide sequence ID" value="NZ_FXTS01000001.1"/>
</dbReference>
<name>A0A1T1HDY0_OCELI</name>
<organism evidence="2 3">
    <name type="scientific">Oceanospirillum linum</name>
    <dbReference type="NCBI Taxonomy" id="966"/>
    <lineage>
        <taxon>Bacteria</taxon>
        <taxon>Pseudomonadati</taxon>
        <taxon>Pseudomonadota</taxon>
        <taxon>Gammaproteobacteria</taxon>
        <taxon>Oceanospirillales</taxon>
        <taxon>Oceanospirillaceae</taxon>
        <taxon>Oceanospirillum</taxon>
    </lineage>
</organism>
<proteinExistence type="predicted"/>
<dbReference type="InterPro" id="IPR021482">
    <property type="entry name" value="DUF3135"/>
</dbReference>
<dbReference type="Pfam" id="PF11333">
    <property type="entry name" value="DUF3135"/>
    <property type="match status" value="1"/>
</dbReference>
<dbReference type="AlphaFoldDB" id="A0A1T1HDY0"/>
<comment type="caution">
    <text evidence="2">The sequence shown here is derived from an EMBL/GenBank/DDBJ whole genome shotgun (WGS) entry which is preliminary data.</text>
</comment>
<evidence type="ECO:0000313" key="2">
    <source>
        <dbReference type="EMBL" id="OOV88068.1"/>
    </source>
</evidence>
<dbReference type="Proteomes" id="UP000190064">
    <property type="component" value="Unassembled WGS sequence"/>
</dbReference>
<accession>A0A1T1HDY0</accession>
<feature type="region of interest" description="Disordered" evidence="1">
    <location>
        <begin position="98"/>
        <end position="118"/>
    </location>
</feature>
<evidence type="ECO:0008006" key="4">
    <source>
        <dbReference type="Google" id="ProtNLM"/>
    </source>
</evidence>
<evidence type="ECO:0000256" key="1">
    <source>
        <dbReference type="SAM" id="MobiDB-lite"/>
    </source>
</evidence>
<keyword evidence="3" id="KW-1185">Reference proteome</keyword>